<protein>
    <submittedName>
        <fullName evidence="2">Uncharacterized protein</fullName>
    </submittedName>
</protein>
<gene>
    <name evidence="2" type="ORF">PFISCL1PPCAC_3794</name>
</gene>
<dbReference type="AlphaFoldDB" id="A0AAV5V0Y3"/>
<feature type="compositionally biased region" description="Polar residues" evidence="1">
    <location>
        <begin position="35"/>
        <end position="54"/>
    </location>
</feature>
<evidence type="ECO:0000313" key="3">
    <source>
        <dbReference type="Proteomes" id="UP001432322"/>
    </source>
</evidence>
<feature type="compositionally biased region" description="Low complexity" evidence="1">
    <location>
        <begin position="1"/>
        <end position="11"/>
    </location>
</feature>
<proteinExistence type="predicted"/>
<accession>A0AAV5V0Y3</accession>
<dbReference type="Proteomes" id="UP001432322">
    <property type="component" value="Unassembled WGS sequence"/>
</dbReference>
<sequence length="510" mass="55820">QHLQQLQHSQQVIGSGERTPTNLPPQSCDVVKCTSEPSSTPSFLPSPVSASSIYNDAADSSREDASGDESDGEEPAHSDSLNKKSKQQFELKEARKRIAAEGAAPSSATAFASLEQYLLSRSNVKSSLAPLSISLFNFHSTIFAQRLIDRSVGSLVLVESALEHAMKAKDFGRAARRKGRRVEAVHADPAALFGLDRRKKEEKDKERRWRKKKTTSPYSFPDQLVARPNEDSEDGAMMPLKLRRSQSRSPTTVISPIIICPLGLQTQHVAVLDAILCSLLLHHLGVDERGIYAMGDVELLTYLHSEQMAHLLSSSTSALSFVSHATKRRSQLMNKLFHIGHLKKTLSSDSFSPPNLPPSKKMAHAKKMKEEGFSSSRWFAATIRPRSTVVIAGREVVPGEEVHDNDRLADLSPTPCLPLSVLAPYAYWCEALGKVLATKKAGEVMSMLIPGSASVAQSIIPSSARIGEATVDDVDAVFVEALTELRECANFKQFKAKNLTKSDGKHEFAD</sequence>
<feature type="non-terminal residue" evidence="2">
    <location>
        <position position="1"/>
    </location>
</feature>
<keyword evidence="3" id="KW-1185">Reference proteome</keyword>
<name>A0AAV5V0Y3_9BILA</name>
<reference evidence="2" key="1">
    <citation type="submission" date="2023-10" db="EMBL/GenBank/DDBJ databases">
        <title>Genome assembly of Pristionchus species.</title>
        <authorList>
            <person name="Yoshida K."/>
            <person name="Sommer R.J."/>
        </authorList>
    </citation>
    <scope>NUCLEOTIDE SEQUENCE</scope>
    <source>
        <strain evidence="2">RS5133</strain>
    </source>
</reference>
<feature type="compositionally biased region" description="Basic and acidic residues" evidence="1">
    <location>
        <begin position="74"/>
        <end position="89"/>
    </location>
</feature>
<feature type="region of interest" description="Disordered" evidence="1">
    <location>
        <begin position="1"/>
        <end position="89"/>
    </location>
</feature>
<evidence type="ECO:0000313" key="2">
    <source>
        <dbReference type="EMBL" id="GMT12497.1"/>
    </source>
</evidence>
<organism evidence="2 3">
    <name type="scientific">Pristionchus fissidentatus</name>
    <dbReference type="NCBI Taxonomy" id="1538716"/>
    <lineage>
        <taxon>Eukaryota</taxon>
        <taxon>Metazoa</taxon>
        <taxon>Ecdysozoa</taxon>
        <taxon>Nematoda</taxon>
        <taxon>Chromadorea</taxon>
        <taxon>Rhabditida</taxon>
        <taxon>Rhabditina</taxon>
        <taxon>Diplogasteromorpha</taxon>
        <taxon>Diplogasteroidea</taxon>
        <taxon>Neodiplogasteridae</taxon>
        <taxon>Pristionchus</taxon>
    </lineage>
</organism>
<evidence type="ECO:0000256" key="1">
    <source>
        <dbReference type="SAM" id="MobiDB-lite"/>
    </source>
</evidence>
<feature type="region of interest" description="Disordered" evidence="1">
    <location>
        <begin position="203"/>
        <end position="235"/>
    </location>
</feature>
<dbReference type="EMBL" id="BTSY01000001">
    <property type="protein sequence ID" value="GMT12497.1"/>
    <property type="molecule type" value="Genomic_DNA"/>
</dbReference>
<comment type="caution">
    <text evidence="2">The sequence shown here is derived from an EMBL/GenBank/DDBJ whole genome shotgun (WGS) entry which is preliminary data.</text>
</comment>